<dbReference type="EMBL" id="VYZN01000042">
    <property type="protein sequence ID" value="KAE9530456.1"/>
    <property type="molecule type" value="Genomic_DNA"/>
</dbReference>
<protein>
    <recommendedName>
        <fullName evidence="4">Ceramide transfer protein</fullName>
    </recommendedName>
    <alternativeName>
        <fullName evidence="7">Collagen type IV alpha-3-binding protein</fullName>
    </alternativeName>
</protein>
<organism evidence="10 11">
    <name type="scientific">Aphis glycines</name>
    <name type="common">Soybean aphid</name>
    <dbReference type="NCBI Taxonomy" id="307491"/>
    <lineage>
        <taxon>Eukaryota</taxon>
        <taxon>Metazoa</taxon>
        <taxon>Ecdysozoa</taxon>
        <taxon>Arthropoda</taxon>
        <taxon>Hexapoda</taxon>
        <taxon>Insecta</taxon>
        <taxon>Pterygota</taxon>
        <taxon>Neoptera</taxon>
        <taxon>Paraneoptera</taxon>
        <taxon>Hemiptera</taxon>
        <taxon>Sternorrhyncha</taxon>
        <taxon>Aphidomorpha</taxon>
        <taxon>Aphidoidea</taxon>
        <taxon>Aphididae</taxon>
        <taxon>Aphidini</taxon>
        <taxon>Aphis</taxon>
        <taxon>Aphis</taxon>
    </lineage>
</organism>
<evidence type="ECO:0000256" key="1">
    <source>
        <dbReference type="ARBA" id="ARBA00000074"/>
    </source>
</evidence>
<keyword evidence="5" id="KW-0256">Endoplasmic reticulum</keyword>
<dbReference type="InterPro" id="IPR018958">
    <property type="entry name" value="Knr4/Smi1-like_dom"/>
</dbReference>
<proteinExistence type="predicted"/>
<reference evidence="10 11" key="1">
    <citation type="submission" date="2019-08" db="EMBL/GenBank/DDBJ databases">
        <title>The genome of the soybean aphid Biotype 1, its phylome, world population structure and adaptation to the North American continent.</title>
        <authorList>
            <person name="Giordano R."/>
            <person name="Donthu R.K."/>
            <person name="Hernandez A.G."/>
            <person name="Wright C.L."/>
            <person name="Zimin A.V."/>
        </authorList>
    </citation>
    <scope>NUCLEOTIDE SEQUENCE [LARGE SCALE GENOMIC DNA]</scope>
    <source>
        <tissue evidence="10">Whole aphids</tissue>
    </source>
</reference>
<dbReference type="CDD" id="cd13283">
    <property type="entry name" value="PH_GPBP"/>
    <property type="match status" value="1"/>
</dbReference>
<dbReference type="GO" id="GO:0008289">
    <property type="term" value="F:lipid binding"/>
    <property type="evidence" value="ECO:0007669"/>
    <property type="project" value="InterPro"/>
</dbReference>
<keyword evidence="11" id="KW-1185">Reference proteome</keyword>
<gene>
    <name evidence="10" type="ORF">AGLY_010918</name>
</gene>
<comment type="caution">
    <text evidence="10">The sequence shown here is derived from an EMBL/GenBank/DDBJ whole genome shotgun (WGS) entry which is preliminary data.</text>
</comment>
<evidence type="ECO:0000256" key="7">
    <source>
        <dbReference type="ARBA" id="ARBA00031527"/>
    </source>
</evidence>
<dbReference type="GO" id="GO:0005794">
    <property type="term" value="C:Golgi apparatus"/>
    <property type="evidence" value="ECO:0007669"/>
    <property type="project" value="UniProtKB-SubCell"/>
</dbReference>
<dbReference type="InterPro" id="IPR011993">
    <property type="entry name" value="PH-like_dom_sf"/>
</dbReference>
<dbReference type="PANTHER" id="PTHR31854">
    <property type="entry name" value="TUBULIN POLYGLUTAMYLASE COMPLEX SUBUNIT 2"/>
    <property type="match status" value="1"/>
</dbReference>
<dbReference type="SMART" id="SM00233">
    <property type="entry name" value="PH"/>
    <property type="match status" value="1"/>
</dbReference>
<feature type="domain" description="PH" evidence="8">
    <location>
        <begin position="21"/>
        <end position="115"/>
    </location>
</feature>
<dbReference type="InterPro" id="IPR023393">
    <property type="entry name" value="START-like_dom_sf"/>
</dbReference>
<dbReference type="PROSITE" id="PS50003">
    <property type="entry name" value="PH_DOMAIN"/>
    <property type="match status" value="1"/>
</dbReference>
<dbReference type="OrthoDB" id="2344588at2759"/>
<dbReference type="InterPro" id="IPR041952">
    <property type="entry name" value="STARD11_START"/>
</dbReference>
<dbReference type="Pfam" id="PF01852">
    <property type="entry name" value="START"/>
    <property type="match status" value="1"/>
</dbReference>
<evidence type="ECO:0000256" key="6">
    <source>
        <dbReference type="ARBA" id="ARBA00023034"/>
    </source>
</evidence>
<dbReference type="AlphaFoldDB" id="A0A6G0TBY9"/>
<dbReference type="Proteomes" id="UP000475862">
    <property type="component" value="Unassembled WGS sequence"/>
</dbReference>
<sequence>MAECPIAQINEDDEDTQDRVRIELQGYLNKWTNFLHGWQKRYFVLKNGTLLYFKSQSETECGCRGAISLLKATVKVHEVDDCRFDVSLNDCAWYLRADSSATKNHWIDVIDSLKAESGYGSENNLKRNGSSLSILSSNMSTMSPVFKKNKGLQDKLNELVAFRGILINQIDRLQMYFDTCLAEFASSNEGVSKNEAYQKYTCEALDFKGEAVAFKATSSGILEILKHCIEVMNQRETAWESMLEKEINNRKDLEEVVRTLSLVDGLTDQERAQVLAGADLTEHSTLAEDEFYDAVESSNDNSAEDAKQRKDQLLQCTKNNAQTTQTNWGELIRAAATNASLKHTYWPEIERVVAEQIRSARMGLGKGAWQLFVEDGEMKMYRREVEEDGLVVDPLKATHQVKGITGRELCHYFFYPEYRYDWEGTLETMNVVDKIAEDTIVFHQIHKRIWPAAQRDATFWSHLTHVPDEENKSEDSPHIWATVNSSVELPSHPPNGGKQVRIYLTIILMGQTIISPAAKGRELKRDDITCKITYCAVVNPGGWAPSSVLRAVYKREYPKFLKRFTAYLLPSQQFDHDMANNNKLDLVTSDLFNDQVTLGLLTVLENTAGVRNLTVKQSLPCDKTKISLWEQRNGCQLPDDVKSFYLSCDGFKLTWSYRVEGITSDVTAAAIGGASNLPIGNITVNPLSDLVRLCDVKSDTVNVNVMRDLQLLDRLSDRNTPDFTDNSKIFELDSSSDVGHVCLVYLDSREPVGCVAANRSDVHPREENSSASIWLLDTTYRWHKLAPNFSNYFRKALVHMGLPHWQLKFTDMGLTSIGEFFMNLVAPQLNVTDRVPIIGQLDDDEQSTIDNAAPLNHFDPSILKTTFKMSKSKKNAIK</sequence>
<dbReference type="SUPFAM" id="SSF50729">
    <property type="entry name" value="PH domain-like"/>
    <property type="match status" value="1"/>
</dbReference>
<dbReference type="PANTHER" id="PTHR31854:SF2">
    <property type="entry name" value="TUBULIN POLYGLUTAMYLASE COMPLEX SUBUNIT 2"/>
    <property type="match status" value="1"/>
</dbReference>
<evidence type="ECO:0000256" key="2">
    <source>
        <dbReference type="ARBA" id="ARBA00004240"/>
    </source>
</evidence>
<dbReference type="SMART" id="SM00860">
    <property type="entry name" value="SMI1_KNR4"/>
    <property type="match status" value="1"/>
</dbReference>
<dbReference type="InterPro" id="IPR001849">
    <property type="entry name" value="PH_domain"/>
</dbReference>
<accession>A0A6G0TBY9</accession>
<evidence type="ECO:0000259" key="8">
    <source>
        <dbReference type="PROSITE" id="PS50003"/>
    </source>
</evidence>
<dbReference type="InterPro" id="IPR039231">
    <property type="entry name" value="TPGS2"/>
</dbReference>
<dbReference type="Pfam" id="PF00169">
    <property type="entry name" value="PH"/>
    <property type="match status" value="1"/>
</dbReference>
<dbReference type="SUPFAM" id="SSF55961">
    <property type="entry name" value="Bet v1-like"/>
    <property type="match status" value="1"/>
</dbReference>
<evidence type="ECO:0000313" key="10">
    <source>
        <dbReference type="EMBL" id="KAE9530456.1"/>
    </source>
</evidence>
<evidence type="ECO:0000313" key="11">
    <source>
        <dbReference type="Proteomes" id="UP000475862"/>
    </source>
</evidence>
<dbReference type="InterPro" id="IPR002913">
    <property type="entry name" value="START_lipid-bd_dom"/>
</dbReference>
<dbReference type="Gene3D" id="2.30.29.30">
    <property type="entry name" value="Pleckstrin-homology domain (PH domain)/Phosphotyrosine-binding domain (PTB)"/>
    <property type="match status" value="1"/>
</dbReference>
<dbReference type="CDD" id="cd08872">
    <property type="entry name" value="START_STARD11-like"/>
    <property type="match status" value="1"/>
</dbReference>
<dbReference type="PROSITE" id="PS50848">
    <property type="entry name" value="START"/>
    <property type="match status" value="1"/>
</dbReference>
<dbReference type="SMART" id="SM00234">
    <property type="entry name" value="START"/>
    <property type="match status" value="1"/>
</dbReference>
<comment type="catalytic activity">
    <reaction evidence="1">
        <text>N-hexadecanoylsphing-4-enine(in) = N-hexadecanoylsphing-4-enine(out)</text>
        <dbReference type="Rhea" id="RHEA:45720"/>
        <dbReference type="ChEBI" id="CHEBI:72959"/>
    </reaction>
</comment>
<evidence type="ECO:0000259" key="9">
    <source>
        <dbReference type="PROSITE" id="PS50848"/>
    </source>
</evidence>
<evidence type="ECO:0000256" key="5">
    <source>
        <dbReference type="ARBA" id="ARBA00022824"/>
    </source>
</evidence>
<evidence type="ECO:0000256" key="3">
    <source>
        <dbReference type="ARBA" id="ARBA00004555"/>
    </source>
</evidence>
<keyword evidence="6" id="KW-0333">Golgi apparatus</keyword>
<dbReference type="Gene3D" id="3.30.530.20">
    <property type="match status" value="1"/>
</dbReference>
<evidence type="ECO:0000256" key="4">
    <source>
        <dbReference type="ARBA" id="ARBA00021440"/>
    </source>
</evidence>
<feature type="domain" description="START" evidence="9">
    <location>
        <begin position="369"/>
        <end position="564"/>
    </location>
</feature>
<name>A0A6G0TBY9_APHGL</name>
<comment type="subcellular location">
    <subcellularLocation>
        <location evidence="2">Endoplasmic reticulum</location>
    </subcellularLocation>
    <subcellularLocation>
        <location evidence="3">Golgi apparatus</location>
    </subcellularLocation>
</comment>
<dbReference type="GO" id="GO:0005783">
    <property type="term" value="C:endoplasmic reticulum"/>
    <property type="evidence" value="ECO:0007669"/>
    <property type="project" value="UniProtKB-SubCell"/>
</dbReference>